<dbReference type="RefSeq" id="WP_013451962.1">
    <property type="nucleotide sequence ID" value="NC_014758.1"/>
</dbReference>
<dbReference type="AlphaFoldDB" id="E4TGN9"/>
<dbReference type="HOGENOM" id="CLU_1607796_0_0_0"/>
<reference key="1">
    <citation type="submission" date="2010-11" db="EMBL/GenBank/DDBJ databases">
        <title>The complete genome of chromosome of Calditerrivibrio nitroreducens DSM 19672.</title>
        <authorList>
            <consortium name="US DOE Joint Genome Institute (JGI-PGF)"/>
            <person name="Lucas S."/>
            <person name="Copeland A."/>
            <person name="Lapidus A."/>
            <person name="Bruce D."/>
            <person name="Goodwin L."/>
            <person name="Pitluck S."/>
            <person name="Kyrpides N."/>
            <person name="Mavromatis K."/>
            <person name="Ivanova N."/>
            <person name="Mikhailova N."/>
            <person name="Zeytun A."/>
            <person name="Brettin T."/>
            <person name="Detter J.C."/>
            <person name="Tapia R."/>
            <person name="Han C."/>
            <person name="Land M."/>
            <person name="Hauser L."/>
            <person name="Markowitz V."/>
            <person name="Cheng J.-F."/>
            <person name="Hugenholtz P."/>
            <person name="Woyke T."/>
            <person name="Wu D."/>
            <person name="Spring S."/>
            <person name="Schroeder M."/>
            <person name="Brambilla E."/>
            <person name="Klenk H.-P."/>
            <person name="Eisen J.A."/>
        </authorList>
    </citation>
    <scope>NUCLEOTIDE SEQUENCE [LARGE SCALE GENOMIC DNA]</scope>
    <source>
        <strain>DSM 19672</strain>
    </source>
</reference>
<gene>
    <name evidence="1" type="ordered locus">Calni_1847</name>
</gene>
<sequence length="165" mass="19285">MVVNNFSKEDFRKDNIGKVYVFLDHFEISDYKKRFHSYSAKGFHLFITTGIIKISLVDGLPYHCVFPLFPLFNKVSSEEFLLKIQDETFLVVPKKLFVKKDLLNEDNYITKLDNTEKAKFKFYLTKGYLPEQANYEEKTASDIDMLGNLSSVLPFVRTIVGRYII</sequence>
<proteinExistence type="predicted"/>
<keyword evidence="2" id="KW-1185">Reference proteome</keyword>
<reference evidence="1 2" key="2">
    <citation type="journal article" date="2011" name="Stand. Genomic Sci.">
        <title>Complete genome sequence of Calditerrivibrio nitroreducens type strain (Yu37-1).</title>
        <authorList>
            <person name="Pitluck S."/>
            <person name="Sikorski J."/>
            <person name="Zeytun A."/>
            <person name="Lapidus A."/>
            <person name="Nolan M."/>
            <person name="Lucas S."/>
            <person name="Hammon N."/>
            <person name="Deshpande S."/>
            <person name="Cheng J.F."/>
            <person name="Tapia R."/>
            <person name="Han C."/>
            <person name="Goodwin L."/>
            <person name="Liolios K."/>
            <person name="Pagani I."/>
            <person name="Ivanova N."/>
            <person name="Mavromatis K."/>
            <person name="Pati A."/>
            <person name="Chen A."/>
            <person name="Palaniappan K."/>
            <person name="Hauser L."/>
            <person name="Chang Y.J."/>
            <person name="Jeffries C.D."/>
            <person name="Detter J.C."/>
            <person name="Brambilla E."/>
            <person name="Djao O.D."/>
            <person name="Rohde M."/>
            <person name="Spring S."/>
            <person name="Goker M."/>
            <person name="Woyke T."/>
            <person name="Bristow J."/>
            <person name="Eisen J.A."/>
            <person name="Markowitz V."/>
            <person name="Hugenholtz P."/>
            <person name="Kyrpides N.C."/>
            <person name="Klenk H.P."/>
            <person name="Land M."/>
        </authorList>
    </citation>
    <scope>NUCLEOTIDE SEQUENCE [LARGE SCALE GENOMIC DNA]</scope>
    <source>
        <strain evidence="2">DSM 19672 / NBRC 101217 / Yu37-1</strain>
    </source>
</reference>
<evidence type="ECO:0000313" key="1">
    <source>
        <dbReference type="EMBL" id="ADR19752.1"/>
    </source>
</evidence>
<organism evidence="1 2">
    <name type="scientific">Calditerrivibrio nitroreducens (strain DSM 19672 / NBRC 101217 / Yu37-1)</name>
    <dbReference type="NCBI Taxonomy" id="768670"/>
    <lineage>
        <taxon>Bacteria</taxon>
        <taxon>Pseudomonadati</taxon>
        <taxon>Deferribacterota</taxon>
        <taxon>Deferribacteres</taxon>
        <taxon>Deferribacterales</taxon>
        <taxon>Calditerrivibrionaceae</taxon>
    </lineage>
</organism>
<protein>
    <submittedName>
        <fullName evidence="1">Uncharacterized protein</fullName>
    </submittedName>
</protein>
<dbReference type="EMBL" id="CP002347">
    <property type="protein sequence ID" value="ADR19752.1"/>
    <property type="molecule type" value="Genomic_DNA"/>
</dbReference>
<name>E4TGN9_CALNY</name>
<dbReference type="KEGG" id="cni:Calni_1847"/>
<evidence type="ECO:0000313" key="2">
    <source>
        <dbReference type="Proteomes" id="UP000007039"/>
    </source>
</evidence>
<accession>E4TGN9</accession>
<dbReference type="Proteomes" id="UP000007039">
    <property type="component" value="Chromosome"/>
</dbReference>